<reference evidence="3" key="1">
    <citation type="journal article" date="2019" name="Int. J. Syst. Evol. Microbiol.">
        <title>The Global Catalogue of Microorganisms (GCM) 10K type strain sequencing project: providing services to taxonomists for standard genome sequencing and annotation.</title>
        <authorList>
            <consortium name="The Broad Institute Genomics Platform"/>
            <consortium name="The Broad Institute Genome Sequencing Center for Infectious Disease"/>
            <person name="Wu L."/>
            <person name="Ma J."/>
        </authorList>
    </citation>
    <scope>NUCLEOTIDE SEQUENCE [LARGE SCALE GENOMIC DNA]</scope>
    <source>
        <strain evidence="3">JCM 31920</strain>
    </source>
</reference>
<evidence type="ECO:0000313" key="3">
    <source>
        <dbReference type="Proteomes" id="UP001501508"/>
    </source>
</evidence>
<name>A0ABP8LT76_9BACT</name>
<keyword evidence="1" id="KW-0472">Membrane</keyword>
<evidence type="ECO:0000256" key="1">
    <source>
        <dbReference type="SAM" id="Phobius"/>
    </source>
</evidence>
<proteinExistence type="predicted"/>
<dbReference type="Proteomes" id="UP001501508">
    <property type="component" value="Unassembled WGS sequence"/>
</dbReference>
<protein>
    <submittedName>
        <fullName evidence="2">Uncharacterized protein</fullName>
    </submittedName>
</protein>
<dbReference type="RefSeq" id="WP_345026973.1">
    <property type="nucleotide sequence ID" value="NZ_BAABEY010000011.1"/>
</dbReference>
<accession>A0ABP8LT76</accession>
<gene>
    <name evidence="2" type="ORF">GCM10023091_09960</name>
</gene>
<keyword evidence="1" id="KW-0812">Transmembrane</keyword>
<sequence length="93" mass="10051">MNHKLAFILPRAAALTLAVGIGALVLFVVFKLLIALLVVGMIVFAAKALTAAWRTEQLPGRHYTANSQIIPLEPTTRIMPVVVRTRPVIVPIG</sequence>
<keyword evidence="3" id="KW-1185">Reference proteome</keyword>
<feature type="transmembrane region" description="Helical" evidence="1">
    <location>
        <begin position="12"/>
        <end position="30"/>
    </location>
</feature>
<feature type="transmembrane region" description="Helical" evidence="1">
    <location>
        <begin position="36"/>
        <end position="53"/>
    </location>
</feature>
<keyword evidence="1" id="KW-1133">Transmembrane helix</keyword>
<comment type="caution">
    <text evidence="2">The sequence shown here is derived from an EMBL/GenBank/DDBJ whole genome shotgun (WGS) entry which is preliminary data.</text>
</comment>
<organism evidence="2 3">
    <name type="scientific">Ravibacter arvi</name>
    <dbReference type="NCBI Taxonomy" id="2051041"/>
    <lineage>
        <taxon>Bacteria</taxon>
        <taxon>Pseudomonadati</taxon>
        <taxon>Bacteroidota</taxon>
        <taxon>Cytophagia</taxon>
        <taxon>Cytophagales</taxon>
        <taxon>Spirosomataceae</taxon>
        <taxon>Ravibacter</taxon>
    </lineage>
</organism>
<dbReference type="EMBL" id="BAABEY010000011">
    <property type="protein sequence ID" value="GAA4434670.1"/>
    <property type="molecule type" value="Genomic_DNA"/>
</dbReference>
<evidence type="ECO:0000313" key="2">
    <source>
        <dbReference type="EMBL" id="GAA4434670.1"/>
    </source>
</evidence>